<evidence type="ECO:0000313" key="3">
    <source>
        <dbReference type="Proteomes" id="UP001149954"/>
    </source>
</evidence>
<comment type="caution">
    <text evidence="2">The sequence shown here is derived from an EMBL/GenBank/DDBJ whole genome shotgun (WGS) entry which is preliminary data.</text>
</comment>
<evidence type="ECO:0000313" key="2">
    <source>
        <dbReference type="EMBL" id="KAJ5494096.1"/>
    </source>
</evidence>
<name>A0A9X0C163_9EURO</name>
<protein>
    <submittedName>
        <fullName evidence="2">Uncharacterized protein</fullName>
    </submittedName>
</protein>
<organism evidence="2 3">
    <name type="scientific">Penicillium fimorum</name>
    <dbReference type="NCBI Taxonomy" id="1882269"/>
    <lineage>
        <taxon>Eukaryota</taxon>
        <taxon>Fungi</taxon>
        <taxon>Dikarya</taxon>
        <taxon>Ascomycota</taxon>
        <taxon>Pezizomycotina</taxon>
        <taxon>Eurotiomycetes</taxon>
        <taxon>Eurotiomycetidae</taxon>
        <taxon>Eurotiales</taxon>
        <taxon>Aspergillaceae</taxon>
        <taxon>Penicillium</taxon>
    </lineage>
</organism>
<dbReference type="Proteomes" id="UP001149954">
    <property type="component" value="Unassembled WGS sequence"/>
</dbReference>
<sequence length="63" mass="6640">MEATFARSVSEAKECNKMSHLGEGDLIICWLEIPLPGIIEGSWSSGEISPVPPTAGSEEPSPA</sequence>
<reference evidence="2" key="2">
    <citation type="journal article" date="2023" name="IMA Fungus">
        <title>Comparative genomic study of the Penicillium genus elucidates a diverse pangenome and 15 lateral gene transfer events.</title>
        <authorList>
            <person name="Petersen C."/>
            <person name="Sorensen T."/>
            <person name="Nielsen M.R."/>
            <person name="Sondergaard T.E."/>
            <person name="Sorensen J.L."/>
            <person name="Fitzpatrick D.A."/>
            <person name="Frisvad J.C."/>
            <person name="Nielsen K.L."/>
        </authorList>
    </citation>
    <scope>NUCLEOTIDE SEQUENCE</scope>
    <source>
        <strain evidence="2">IBT 29495</strain>
    </source>
</reference>
<dbReference type="AlphaFoldDB" id="A0A9X0C163"/>
<gene>
    <name evidence="2" type="ORF">N7463_010183</name>
</gene>
<accession>A0A9X0C163</accession>
<feature type="region of interest" description="Disordered" evidence="1">
    <location>
        <begin position="42"/>
        <end position="63"/>
    </location>
</feature>
<evidence type="ECO:0000256" key="1">
    <source>
        <dbReference type="SAM" id="MobiDB-lite"/>
    </source>
</evidence>
<reference evidence="2" key="1">
    <citation type="submission" date="2022-12" db="EMBL/GenBank/DDBJ databases">
        <authorList>
            <person name="Petersen C."/>
        </authorList>
    </citation>
    <scope>NUCLEOTIDE SEQUENCE</scope>
    <source>
        <strain evidence="2">IBT 29495</strain>
    </source>
</reference>
<dbReference type="EMBL" id="JAPWDS010000006">
    <property type="protein sequence ID" value="KAJ5494096.1"/>
    <property type="molecule type" value="Genomic_DNA"/>
</dbReference>
<keyword evidence="3" id="KW-1185">Reference proteome</keyword>
<proteinExistence type="predicted"/>